<dbReference type="AlphaFoldDB" id="A0A0N4V5T3"/>
<dbReference type="OrthoDB" id="5773990at2759"/>
<dbReference type="Proteomes" id="UP000274131">
    <property type="component" value="Unassembled WGS sequence"/>
</dbReference>
<evidence type="ECO:0000313" key="1">
    <source>
        <dbReference type="EMBL" id="VDD90460.1"/>
    </source>
</evidence>
<evidence type="ECO:0000313" key="3">
    <source>
        <dbReference type="WBParaSite" id="EVEC_0000560001-mRNA-1"/>
    </source>
</evidence>
<dbReference type="WBParaSite" id="EVEC_0000560001-mRNA-1">
    <property type="protein sequence ID" value="EVEC_0000560001-mRNA-1"/>
    <property type="gene ID" value="EVEC_0000560001"/>
</dbReference>
<dbReference type="EMBL" id="UXUI01008089">
    <property type="protein sequence ID" value="VDD90460.1"/>
    <property type="molecule type" value="Genomic_DNA"/>
</dbReference>
<reference evidence="3" key="1">
    <citation type="submission" date="2017-02" db="UniProtKB">
        <authorList>
            <consortium name="WormBaseParasite"/>
        </authorList>
    </citation>
    <scope>IDENTIFICATION</scope>
</reference>
<sequence length="274" mass="31829">MQVLTLETACIRHVALWPSEYVDNLKKLPPALKMRVQRLCEDVELFVQLHAKISPLQRNWVAIDQNSEIDWPQTYRQCIDGLSPESAFKFAAANALEEECSRIWNNLNEESRNKLRKASNAVIRSAAWHAAGFHYLILSDYVCCIATRNGWPNALKLWLSRVPEEEYDRLCAKLSLISVCHEHYHLLELLPAYDTFPFTFIFRNGRVNPEFIQKLANTPVRWKKLTMKISRALLEWASRKEIDRIRIDFYSTVETAVYGRFIDVLLASPEKSST</sequence>
<evidence type="ECO:0000313" key="2">
    <source>
        <dbReference type="Proteomes" id="UP000274131"/>
    </source>
</evidence>
<keyword evidence="2" id="KW-1185">Reference proteome</keyword>
<gene>
    <name evidence="1" type="ORF">EVEC_LOCUS5211</name>
</gene>
<organism evidence="3">
    <name type="scientific">Enterobius vermicularis</name>
    <name type="common">Human pinworm</name>
    <dbReference type="NCBI Taxonomy" id="51028"/>
    <lineage>
        <taxon>Eukaryota</taxon>
        <taxon>Metazoa</taxon>
        <taxon>Ecdysozoa</taxon>
        <taxon>Nematoda</taxon>
        <taxon>Chromadorea</taxon>
        <taxon>Rhabditida</taxon>
        <taxon>Spirurina</taxon>
        <taxon>Oxyuridomorpha</taxon>
        <taxon>Oxyuroidea</taxon>
        <taxon>Oxyuridae</taxon>
        <taxon>Enterobius</taxon>
    </lineage>
</organism>
<reference evidence="1 2" key="2">
    <citation type="submission" date="2018-10" db="EMBL/GenBank/DDBJ databases">
        <authorList>
            <consortium name="Pathogen Informatics"/>
        </authorList>
    </citation>
    <scope>NUCLEOTIDE SEQUENCE [LARGE SCALE GENOMIC DNA]</scope>
</reference>
<protein>
    <submittedName>
        <fullName evidence="3">F-box domain-containing protein</fullName>
    </submittedName>
</protein>
<accession>A0A0N4V5T3</accession>
<name>A0A0N4V5T3_ENTVE</name>
<proteinExistence type="predicted"/>